<dbReference type="EMBL" id="GADI01008155">
    <property type="protein sequence ID" value="JAA65653.1"/>
    <property type="molecule type" value="mRNA"/>
</dbReference>
<dbReference type="GO" id="GO:0005886">
    <property type="term" value="C:plasma membrane"/>
    <property type="evidence" value="ECO:0007669"/>
    <property type="project" value="TreeGrafter"/>
</dbReference>
<dbReference type="InterPro" id="IPR029058">
    <property type="entry name" value="AB_hydrolase_fold"/>
</dbReference>
<dbReference type="AlphaFoldDB" id="A0A0K8R466"/>
<sequence>MGWKELIGDILFRCPMQFMWEALSEKGANVYLQEIWSKPSFSVFSAEYAGHAEDVFMLFGYSFLYPFLATDEDRDTTLRMIRTLADFAWEGKLPSLEDGSDWPKYSTSAGSPVVQQTDSGYSIEEPRDCELIRFLSSIIEGS</sequence>
<dbReference type="GO" id="GO:0003990">
    <property type="term" value="F:acetylcholinesterase activity"/>
    <property type="evidence" value="ECO:0007669"/>
    <property type="project" value="TreeGrafter"/>
</dbReference>
<evidence type="ECO:0000256" key="4">
    <source>
        <dbReference type="ARBA" id="ARBA00023180"/>
    </source>
</evidence>
<dbReference type="GO" id="GO:0019695">
    <property type="term" value="P:choline metabolic process"/>
    <property type="evidence" value="ECO:0007669"/>
    <property type="project" value="TreeGrafter"/>
</dbReference>
<evidence type="ECO:0000256" key="3">
    <source>
        <dbReference type="ARBA" id="ARBA00022801"/>
    </source>
</evidence>
<dbReference type="InterPro" id="IPR002018">
    <property type="entry name" value="CarbesteraseB"/>
</dbReference>
<evidence type="ECO:0000256" key="2">
    <source>
        <dbReference type="ARBA" id="ARBA00022487"/>
    </source>
</evidence>
<feature type="domain" description="Carboxylesterase type B" evidence="6">
    <location>
        <begin position="4"/>
        <end position="115"/>
    </location>
</feature>
<evidence type="ECO:0000256" key="1">
    <source>
        <dbReference type="ARBA" id="ARBA00005964"/>
    </source>
</evidence>
<dbReference type="PANTHER" id="PTHR43918:SF4">
    <property type="entry name" value="CARBOXYLIC ESTER HYDROLASE"/>
    <property type="match status" value="1"/>
</dbReference>
<dbReference type="GO" id="GO:0006581">
    <property type="term" value="P:acetylcholine catabolic process"/>
    <property type="evidence" value="ECO:0007669"/>
    <property type="project" value="TreeGrafter"/>
</dbReference>
<keyword evidence="3" id="KW-0378">Hydrolase</keyword>
<dbReference type="PANTHER" id="PTHR43918">
    <property type="entry name" value="ACETYLCHOLINESTERASE"/>
    <property type="match status" value="1"/>
</dbReference>
<dbReference type="Gene3D" id="3.40.50.1820">
    <property type="entry name" value="alpha/beta hydrolase"/>
    <property type="match status" value="1"/>
</dbReference>
<dbReference type="SUPFAM" id="SSF53474">
    <property type="entry name" value="alpha/beta-Hydrolases"/>
    <property type="match status" value="1"/>
</dbReference>
<keyword evidence="4" id="KW-0325">Glycoprotein</keyword>
<dbReference type="InterPro" id="IPR050654">
    <property type="entry name" value="AChE-related_enzymes"/>
</dbReference>
<evidence type="ECO:0000256" key="5">
    <source>
        <dbReference type="SAM" id="MobiDB-lite"/>
    </source>
</evidence>
<protein>
    <submittedName>
        <fullName evidence="7">Putative esterase and lipase</fullName>
    </submittedName>
</protein>
<evidence type="ECO:0000313" key="7">
    <source>
        <dbReference type="EMBL" id="JAA65653.1"/>
    </source>
</evidence>
<dbReference type="Pfam" id="PF00135">
    <property type="entry name" value="COesterase"/>
    <property type="match status" value="1"/>
</dbReference>
<feature type="compositionally biased region" description="Polar residues" evidence="5">
    <location>
        <begin position="105"/>
        <end position="119"/>
    </location>
</feature>
<evidence type="ECO:0000259" key="6">
    <source>
        <dbReference type="Pfam" id="PF00135"/>
    </source>
</evidence>
<accession>A0A0K8R466</accession>
<comment type="similarity">
    <text evidence="1">Belongs to the type-B carboxylesterase/lipase family.</text>
</comment>
<feature type="region of interest" description="Disordered" evidence="5">
    <location>
        <begin position="98"/>
        <end position="119"/>
    </location>
</feature>
<proteinExistence type="evidence at transcript level"/>
<organism evidence="7">
    <name type="scientific">Ixodes ricinus</name>
    <name type="common">Common tick</name>
    <name type="synonym">Acarus ricinus</name>
    <dbReference type="NCBI Taxonomy" id="34613"/>
    <lineage>
        <taxon>Eukaryota</taxon>
        <taxon>Metazoa</taxon>
        <taxon>Ecdysozoa</taxon>
        <taxon>Arthropoda</taxon>
        <taxon>Chelicerata</taxon>
        <taxon>Arachnida</taxon>
        <taxon>Acari</taxon>
        <taxon>Parasitiformes</taxon>
        <taxon>Ixodida</taxon>
        <taxon>Ixodoidea</taxon>
        <taxon>Ixodidae</taxon>
        <taxon>Ixodinae</taxon>
        <taxon>Ixodes</taxon>
    </lineage>
</organism>
<name>A0A0K8R466_IXORI</name>
<keyword evidence="2" id="KW-0719">Serine esterase</keyword>
<dbReference type="GO" id="GO:0005615">
    <property type="term" value="C:extracellular space"/>
    <property type="evidence" value="ECO:0007669"/>
    <property type="project" value="TreeGrafter"/>
</dbReference>
<reference evidence="7" key="1">
    <citation type="submission" date="2012-12" db="EMBL/GenBank/DDBJ databases">
        <title>Identification and characterization of a phenylalanine ammonia-lyase gene family in Isatis indigotica Fort.</title>
        <authorList>
            <person name="Liu Q."/>
            <person name="Chen J."/>
            <person name="Zhou X."/>
            <person name="Di P."/>
            <person name="Xiao Y."/>
            <person name="Xuan H."/>
            <person name="Zhang L."/>
            <person name="Chen W."/>
        </authorList>
    </citation>
    <scope>NUCLEOTIDE SEQUENCE</scope>
    <source>
        <tissue evidence="7">Salivary gland</tissue>
    </source>
</reference>